<dbReference type="RefSeq" id="XP_044664174.1">
    <property type="nucleotide sequence ID" value="XM_044808239.1"/>
</dbReference>
<comment type="caution">
    <text evidence="4">The sequence shown here is derived from an EMBL/GenBank/DDBJ whole genome shotgun (WGS) entry which is preliminary data.</text>
</comment>
<evidence type="ECO:0000259" key="3">
    <source>
        <dbReference type="PROSITE" id="PS50089"/>
    </source>
</evidence>
<dbReference type="OrthoDB" id="264917at2759"/>
<dbReference type="PROSITE" id="PS50089">
    <property type="entry name" value="ZF_RING_2"/>
    <property type="match status" value="1"/>
</dbReference>
<dbReference type="GeneID" id="68298289"/>
<dbReference type="Proteomes" id="UP000825890">
    <property type="component" value="Unassembled WGS sequence"/>
</dbReference>
<feature type="region of interest" description="Disordered" evidence="2">
    <location>
        <begin position="269"/>
        <end position="294"/>
    </location>
</feature>
<dbReference type="GO" id="GO:0008270">
    <property type="term" value="F:zinc ion binding"/>
    <property type="evidence" value="ECO:0007669"/>
    <property type="project" value="UniProtKB-KW"/>
</dbReference>
<gene>
    <name evidence="4" type="ORF">CKM354_001271400</name>
</gene>
<evidence type="ECO:0000313" key="5">
    <source>
        <dbReference type="Proteomes" id="UP000825890"/>
    </source>
</evidence>
<sequence>MPTQTEFLNNPGLVPQNIGADCSICHDEATNPVMTSSCECRVVYCQQCILAWFQYGRKCPTCRLQYYTDDRNEVSGPPTFGINATVRNFASNGEGEEVVYLLDLDEMGDLDTPENEQEQLQQIHDFRGFDDDYNPENESSAREVWVDGYLLIDFLLADANTFHDEQLEGALEGSEEADENDFALLIRAVGEGILDLHEQDMTFEECHEQLLQEVLGDLRHESPTFQELHHLIEAQGEMVDLNPLQRYLLYIVEQVAEEAGRVFNFLELDSDDDENTQQDQNQDVTPQLEDDYPPPYHTFGLPVNVREVATDHLRQNRHIYLLRSTDREHRRDRVAAGNVSEIRDFDEEDDEGKAHMPSNPTATGERLALLDAPPLIDALLVHANTFLREQPDRADGEIHEGIHAVVQSLGTAIISLNRRSAITPDEARHELIDRTVNELRFVSPTFGEMYQAHQEQRQLDNPNVVQQYMLDLIKHMVREAERVYMYHQKDLEEYDYWETYR</sequence>
<keyword evidence="5" id="KW-1185">Reference proteome</keyword>
<dbReference type="InterPro" id="IPR013083">
    <property type="entry name" value="Znf_RING/FYVE/PHD"/>
</dbReference>
<dbReference type="Gene3D" id="3.30.40.10">
    <property type="entry name" value="Zinc/RING finger domain, C3HC4 (zinc finger)"/>
    <property type="match status" value="1"/>
</dbReference>
<dbReference type="Pfam" id="PF13639">
    <property type="entry name" value="zf-RING_2"/>
    <property type="match status" value="1"/>
</dbReference>
<evidence type="ECO:0000256" key="1">
    <source>
        <dbReference type="PROSITE-ProRule" id="PRU00175"/>
    </source>
</evidence>
<protein>
    <recommendedName>
        <fullName evidence="3">RING-type domain-containing protein</fullName>
    </recommendedName>
</protein>
<proteinExistence type="predicted"/>
<accession>A0A9P3FMH5</accession>
<dbReference type="SUPFAM" id="SSF57850">
    <property type="entry name" value="RING/U-box"/>
    <property type="match status" value="1"/>
</dbReference>
<organism evidence="4 5">
    <name type="scientific">Cercospora kikuchii</name>
    <dbReference type="NCBI Taxonomy" id="84275"/>
    <lineage>
        <taxon>Eukaryota</taxon>
        <taxon>Fungi</taxon>
        <taxon>Dikarya</taxon>
        <taxon>Ascomycota</taxon>
        <taxon>Pezizomycotina</taxon>
        <taxon>Dothideomycetes</taxon>
        <taxon>Dothideomycetidae</taxon>
        <taxon>Mycosphaerellales</taxon>
        <taxon>Mycosphaerellaceae</taxon>
        <taxon>Cercospora</taxon>
    </lineage>
</organism>
<feature type="domain" description="RING-type" evidence="3">
    <location>
        <begin position="22"/>
        <end position="63"/>
    </location>
</feature>
<keyword evidence="1" id="KW-0479">Metal-binding</keyword>
<name>A0A9P3FMH5_9PEZI</name>
<evidence type="ECO:0000256" key="2">
    <source>
        <dbReference type="SAM" id="MobiDB-lite"/>
    </source>
</evidence>
<reference evidence="4 5" key="1">
    <citation type="submission" date="2021-01" db="EMBL/GenBank/DDBJ databases">
        <title>Cercospora kikuchii MAFF 305040 whole genome shotgun sequence.</title>
        <authorList>
            <person name="Kashiwa T."/>
            <person name="Suzuki T."/>
        </authorList>
    </citation>
    <scope>NUCLEOTIDE SEQUENCE [LARGE SCALE GENOMIC DNA]</scope>
    <source>
        <strain evidence="4 5">MAFF 305040</strain>
    </source>
</reference>
<dbReference type="AlphaFoldDB" id="A0A9P3FMH5"/>
<keyword evidence="1" id="KW-0863">Zinc-finger</keyword>
<evidence type="ECO:0000313" key="4">
    <source>
        <dbReference type="EMBL" id="GIZ49687.1"/>
    </source>
</evidence>
<keyword evidence="1" id="KW-0862">Zinc</keyword>
<dbReference type="EMBL" id="BOLY01000009">
    <property type="protein sequence ID" value="GIZ49687.1"/>
    <property type="molecule type" value="Genomic_DNA"/>
</dbReference>
<dbReference type="InterPro" id="IPR001841">
    <property type="entry name" value="Znf_RING"/>
</dbReference>